<dbReference type="AlphaFoldDB" id="A0A8S0XEZ5"/>
<dbReference type="EMBL" id="CACVBS010000029">
    <property type="protein sequence ID" value="CAA7260309.1"/>
    <property type="molecule type" value="Genomic_DNA"/>
</dbReference>
<feature type="compositionally biased region" description="Polar residues" evidence="1">
    <location>
        <begin position="309"/>
        <end position="320"/>
    </location>
</feature>
<dbReference type="OrthoDB" id="2563021at2759"/>
<keyword evidence="3" id="KW-0732">Signal</keyword>
<evidence type="ECO:0000313" key="4">
    <source>
        <dbReference type="EMBL" id="CAA7260309.1"/>
    </source>
</evidence>
<feature type="compositionally biased region" description="Polar residues" evidence="1">
    <location>
        <begin position="380"/>
        <end position="391"/>
    </location>
</feature>
<keyword evidence="2" id="KW-0812">Transmembrane</keyword>
<accession>A0A8S0XEZ5</accession>
<name>A0A8S0XEZ5_CYCAE</name>
<proteinExistence type="predicted"/>
<evidence type="ECO:0000313" key="5">
    <source>
        <dbReference type="Proteomes" id="UP000467700"/>
    </source>
</evidence>
<feature type="transmembrane region" description="Helical" evidence="2">
    <location>
        <begin position="258"/>
        <end position="281"/>
    </location>
</feature>
<protein>
    <submittedName>
        <fullName evidence="4">Uncharacterized protein</fullName>
    </submittedName>
</protein>
<keyword evidence="2" id="KW-1133">Transmembrane helix</keyword>
<dbReference type="CDD" id="cd12087">
    <property type="entry name" value="TM_EGFR-like"/>
    <property type="match status" value="1"/>
</dbReference>
<dbReference type="Proteomes" id="UP000467700">
    <property type="component" value="Unassembled WGS sequence"/>
</dbReference>
<reference evidence="4 5" key="1">
    <citation type="submission" date="2020-01" db="EMBL/GenBank/DDBJ databases">
        <authorList>
            <person name="Gupta K D."/>
        </authorList>
    </citation>
    <scope>NUCLEOTIDE SEQUENCE [LARGE SCALE GENOMIC DNA]</scope>
</reference>
<feature type="chain" id="PRO_5035783042" evidence="3">
    <location>
        <begin position="24"/>
        <end position="506"/>
    </location>
</feature>
<feature type="compositionally biased region" description="Low complexity" evidence="1">
    <location>
        <begin position="413"/>
        <end position="423"/>
    </location>
</feature>
<feature type="region of interest" description="Disordered" evidence="1">
    <location>
        <begin position="303"/>
        <end position="466"/>
    </location>
</feature>
<feature type="compositionally biased region" description="Basic and acidic residues" evidence="1">
    <location>
        <begin position="358"/>
        <end position="373"/>
    </location>
</feature>
<feature type="signal peptide" evidence="3">
    <location>
        <begin position="1"/>
        <end position="23"/>
    </location>
</feature>
<gene>
    <name evidence="4" type="ORF">AAE3_LOCUS2693</name>
</gene>
<feature type="compositionally biased region" description="Polar residues" evidence="1">
    <location>
        <begin position="424"/>
        <end position="434"/>
    </location>
</feature>
<keyword evidence="5" id="KW-1185">Reference proteome</keyword>
<feature type="compositionally biased region" description="Low complexity" evidence="1">
    <location>
        <begin position="341"/>
        <end position="350"/>
    </location>
</feature>
<keyword evidence="2" id="KW-0472">Membrane</keyword>
<sequence>MGTSILPFHSLLVTLLSLQGALANATPYLKPGFHFDYDKPGQDFTIPVTSQCEGIQLEWTRDPKNDTGPSPVAPYFLQVYTSTFNSPFSVAAGFGPKFTWQVPFAPNTLYQICMFDINGVSGGCQPTYTVIPSTASQPSCDNVTFPSVLSVTGTTPLGLLPQNGYIDQCETLSVTPQNGSPPYILTVAPSGRPPFNITSDTRDPIDWTVSLPVGSQFFLSVESVERQKWSNGPMRVGGLGSTACLAHGTILKSRADKIIIGSSVGGTILGLVIGFLAYFVFLRLRHRKPPSQTYFQRDYFSREDPTRPLKSTTPAPSTIAPSGFIGRTGSPSLSSIPLAMTPSTRLTDLPPLTPPLEPVRRGREPYIQRHRSVEPYSVLPNETGSAQQTLSDIKRPVPPSNISLFSNEDVAESVSMTSSSANSTPQRTPSTHSRAPTYVPRVTRSPASRTRARVPTRANTATTGVEYDNGPIQELEIPDLPPQYGSHTADPSLNYAPSILSSGNRF</sequence>
<evidence type="ECO:0000256" key="3">
    <source>
        <dbReference type="SAM" id="SignalP"/>
    </source>
</evidence>
<evidence type="ECO:0000256" key="2">
    <source>
        <dbReference type="SAM" id="Phobius"/>
    </source>
</evidence>
<evidence type="ECO:0000256" key="1">
    <source>
        <dbReference type="SAM" id="MobiDB-lite"/>
    </source>
</evidence>
<comment type="caution">
    <text evidence="4">The sequence shown here is derived from an EMBL/GenBank/DDBJ whole genome shotgun (WGS) entry which is preliminary data.</text>
</comment>
<organism evidence="4 5">
    <name type="scientific">Cyclocybe aegerita</name>
    <name type="common">Black poplar mushroom</name>
    <name type="synonym">Agrocybe aegerita</name>
    <dbReference type="NCBI Taxonomy" id="1973307"/>
    <lineage>
        <taxon>Eukaryota</taxon>
        <taxon>Fungi</taxon>
        <taxon>Dikarya</taxon>
        <taxon>Basidiomycota</taxon>
        <taxon>Agaricomycotina</taxon>
        <taxon>Agaricomycetes</taxon>
        <taxon>Agaricomycetidae</taxon>
        <taxon>Agaricales</taxon>
        <taxon>Agaricineae</taxon>
        <taxon>Bolbitiaceae</taxon>
        <taxon>Cyclocybe</taxon>
    </lineage>
</organism>